<evidence type="ECO:0000256" key="1">
    <source>
        <dbReference type="SAM" id="MobiDB-lite"/>
    </source>
</evidence>
<accession>A0A8J4EUW0</accession>
<evidence type="ECO:0000313" key="3">
    <source>
        <dbReference type="Proteomes" id="UP000747399"/>
    </source>
</evidence>
<protein>
    <submittedName>
        <fullName evidence="2">Uncharacterized protein</fullName>
    </submittedName>
</protein>
<feature type="region of interest" description="Disordered" evidence="1">
    <location>
        <begin position="242"/>
        <end position="278"/>
    </location>
</feature>
<gene>
    <name evidence="2" type="ORF">Vafri_4544</name>
</gene>
<feature type="compositionally biased region" description="Low complexity" evidence="1">
    <location>
        <begin position="267"/>
        <end position="278"/>
    </location>
</feature>
<name>A0A8J4EUW0_9CHLO</name>
<keyword evidence="3" id="KW-1185">Reference proteome</keyword>
<reference evidence="2" key="1">
    <citation type="journal article" date="2021" name="Proc. Natl. Acad. Sci. U.S.A.">
        <title>Three genomes in the algal genus Volvox reveal the fate of a haploid sex-determining region after a transition to homothallism.</title>
        <authorList>
            <person name="Yamamoto K."/>
            <person name="Hamaji T."/>
            <person name="Kawai-Toyooka H."/>
            <person name="Matsuzaki R."/>
            <person name="Takahashi F."/>
            <person name="Nishimura Y."/>
            <person name="Kawachi M."/>
            <person name="Noguchi H."/>
            <person name="Minakuchi Y."/>
            <person name="Umen J.G."/>
            <person name="Toyoda A."/>
            <person name="Nozaki H."/>
        </authorList>
    </citation>
    <scope>NUCLEOTIDE SEQUENCE</scope>
    <source>
        <strain evidence="2">NIES-3780</strain>
    </source>
</reference>
<proteinExistence type="predicted"/>
<comment type="caution">
    <text evidence="2">The sequence shown here is derived from an EMBL/GenBank/DDBJ whole genome shotgun (WGS) entry which is preliminary data.</text>
</comment>
<organism evidence="2 3">
    <name type="scientific">Volvox africanus</name>
    <dbReference type="NCBI Taxonomy" id="51714"/>
    <lineage>
        <taxon>Eukaryota</taxon>
        <taxon>Viridiplantae</taxon>
        <taxon>Chlorophyta</taxon>
        <taxon>core chlorophytes</taxon>
        <taxon>Chlorophyceae</taxon>
        <taxon>CS clade</taxon>
        <taxon>Chlamydomonadales</taxon>
        <taxon>Volvocaceae</taxon>
        <taxon>Volvox</taxon>
    </lineage>
</organism>
<evidence type="ECO:0000313" key="2">
    <source>
        <dbReference type="EMBL" id="GIL47923.1"/>
    </source>
</evidence>
<dbReference type="AlphaFoldDB" id="A0A8J4EUW0"/>
<feature type="region of interest" description="Disordered" evidence="1">
    <location>
        <begin position="198"/>
        <end position="224"/>
    </location>
</feature>
<sequence length="278" mass="29740">MKHAAVAAEAVRRQLHNALVDLRGNVRCSWKPVRGAPALMLRRSSTRDGGTAIGAAVRGLDLSRNTTTAHSRVHRYEVRPHCSNSCFKMTHHHLSADDVVAAATAASSRCIMPCEVFLQAFDGVCDEGRPPTITLVGPDGMRQRRWTQGLRAMEVSELLCDLGTACSDCGPWVGTVPDSWCLIVMTCYDISVPGGLNGGSTQPRRQGHQVPPCGPWGLSSTPRAEGRLPRVVQLPRVYVRRPPKGLPLGGRLQHQPVGGSQQGGGSEALEAEGSCGSV</sequence>
<dbReference type="EMBL" id="BNCO01000005">
    <property type="protein sequence ID" value="GIL47923.1"/>
    <property type="molecule type" value="Genomic_DNA"/>
</dbReference>
<dbReference type="Proteomes" id="UP000747399">
    <property type="component" value="Unassembled WGS sequence"/>
</dbReference>